<organism evidence="2 3">
    <name type="scientific">Daphnia pulex</name>
    <name type="common">Water flea</name>
    <dbReference type="NCBI Taxonomy" id="6669"/>
    <lineage>
        <taxon>Eukaryota</taxon>
        <taxon>Metazoa</taxon>
        <taxon>Ecdysozoa</taxon>
        <taxon>Arthropoda</taxon>
        <taxon>Crustacea</taxon>
        <taxon>Branchiopoda</taxon>
        <taxon>Diplostraca</taxon>
        <taxon>Cladocera</taxon>
        <taxon>Anomopoda</taxon>
        <taxon>Daphniidae</taxon>
        <taxon>Daphnia</taxon>
    </lineage>
</organism>
<accession>E9HS73</accession>
<feature type="region of interest" description="Disordered" evidence="1">
    <location>
        <begin position="202"/>
        <end position="227"/>
    </location>
</feature>
<name>E9HS73_DAPPU</name>
<dbReference type="HOGENOM" id="CLU_922166_0_0_1"/>
<keyword evidence="3" id="KW-1185">Reference proteome</keyword>
<dbReference type="KEGG" id="dpx:DAPPUDRAFT_333206"/>
<dbReference type="Proteomes" id="UP000000305">
    <property type="component" value="Unassembled WGS sequence"/>
</dbReference>
<dbReference type="EMBL" id="GL732746">
    <property type="protein sequence ID" value="EFX65413.1"/>
    <property type="molecule type" value="Genomic_DNA"/>
</dbReference>
<protein>
    <submittedName>
        <fullName evidence="2">Uncharacterized protein</fullName>
    </submittedName>
</protein>
<feature type="compositionally biased region" description="Pro residues" evidence="1">
    <location>
        <begin position="202"/>
        <end position="214"/>
    </location>
</feature>
<feature type="region of interest" description="Disordered" evidence="1">
    <location>
        <begin position="118"/>
        <end position="137"/>
    </location>
</feature>
<reference evidence="2 3" key="1">
    <citation type="journal article" date="2011" name="Science">
        <title>The ecoresponsive genome of Daphnia pulex.</title>
        <authorList>
            <person name="Colbourne J.K."/>
            <person name="Pfrender M.E."/>
            <person name="Gilbert D."/>
            <person name="Thomas W.K."/>
            <person name="Tucker A."/>
            <person name="Oakley T.H."/>
            <person name="Tokishita S."/>
            <person name="Aerts A."/>
            <person name="Arnold G.J."/>
            <person name="Basu M.K."/>
            <person name="Bauer D.J."/>
            <person name="Caceres C.E."/>
            <person name="Carmel L."/>
            <person name="Casola C."/>
            <person name="Choi J.H."/>
            <person name="Detter J.C."/>
            <person name="Dong Q."/>
            <person name="Dusheyko S."/>
            <person name="Eads B.D."/>
            <person name="Frohlich T."/>
            <person name="Geiler-Samerotte K.A."/>
            <person name="Gerlach D."/>
            <person name="Hatcher P."/>
            <person name="Jogdeo S."/>
            <person name="Krijgsveld J."/>
            <person name="Kriventseva E.V."/>
            <person name="Kultz D."/>
            <person name="Laforsch C."/>
            <person name="Lindquist E."/>
            <person name="Lopez J."/>
            <person name="Manak J.R."/>
            <person name="Muller J."/>
            <person name="Pangilinan J."/>
            <person name="Patwardhan R.P."/>
            <person name="Pitluck S."/>
            <person name="Pritham E.J."/>
            <person name="Rechtsteiner A."/>
            <person name="Rho M."/>
            <person name="Rogozin I.B."/>
            <person name="Sakarya O."/>
            <person name="Salamov A."/>
            <person name="Schaack S."/>
            <person name="Shapiro H."/>
            <person name="Shiga Y."/>
            <person name="Skalitzky C."/>
            <person name="Smith Z."/>
            <person name="Souvorov A."/>
            <person name="Sung W."/>
            <person name="Tang Z."/>
            <person name="Tsuchiya D."/>
            <person name="Tu H."/>
            <person name="Vos H."/>
            <person name="Wang M."/>
            <person name="Wolf Y.I."/>
            <person name="Yamagata H."/>
            <person name="Yamada T."/>
            <person name="Ye Y."/>
            <person name="Shaw J.R."/>
            <person name="Andrews J."/>
            <person name="Crease T.J."/>
            <person name="Tang H."/>
            <person name="Lucas S.M."/>
            <person name="Robertson H.M."/>
            <person name="Bork P."/>
            <person name="Koonin E.V."/>
            <person name="Zdobnov E.M."/>
            <person name="Grigoriev I.V."/>
            <person name="Lynch M."/>
            <person name="Boore J.L."/>
        </authorList>
    </citation>
    <scope>NUCLEOTIDE SEQUENCE [LARGE SCALE GENOMIC DNA]</scope>
</reference>
<dbReference type="InParanoid" id="E9HS73"/>
<evidence type="ECO:0000313" key="2">
    <source>
        <dbReference type="EMBL" id="EFX65413.1"/>
    </source>
</evidence>
<sequence>MNGQIDLVFYYYIKNEDNGEVVTQFFNPTSKSKCQELVVEVQKRSARPFCGEYFAGVYGWPVNWAFLRRLKDDLLSIDPEAADLLELDCCELHVIRGAFKTGHTKTQIDVQLELEKRGPRRGSTNRGLTGGPVTRGSKGFVQGLQANTEDQDEQFGQSAQVQASKKSTRARSFPIACRLPEESSSIAAGGTVAAAVGITPTIPAPPSQLTPDPPSTLHDSQPLGSTPALVRSVSSASSGAVTSDVTWTRIPTTTSSRNSRSSKSEYWQYFSKKITSTGEVRTVSYKVPCTSNMGNHMMASHS</sequence>
<gene>
    <name evidence="2" type="ORF">DAPPUDRAFT_333206</name>
</gene>
<evidence type="ECO:0000256" key="1">
    <source>
        <dbReference type="SAM" id="MobiDB-lite"/>
    </source>
</evidence>
<evidence type="ECO:0000313" key="3">
    <source>
        <dbReference type="Proteomes" id="UP000000305"/>
    </source>
</evidence>
<proteinExistence type="predicted"/>
<dbReference type="AlphaFoldDB" id="E9HS73"/>